<keyword evidence="1" id="KW-0472">Membrane</keyword>
<dbReference type="PANTHER" id="PTHR23267">
    <property type="entry name" value="IMMUNOGLOBULIN LIGHT CHAIN"/>
    <property type="match status" value="1"/>
</dbReference>
<keyword evidence="1" id="KW-0812">Transmembrane</keyword>
<dbReference type="Proteomes" id="UP001066276">
    <property type="component" value="Chromosome 11"/>
</dbReference>
<feature type="signal peptide" evidence="2">
    <location>
        <begin position="1"/>
        <end position="18"/>
    </location>
</feature>
<dbReference type="EMBL" id="JANPWB010000015">
    <property type="protein sequence ID" value="KAJ1093694.1"/>
    <property type="molecule type" value="Genomic_DNA"/>
</dbReference>
<dbReference type="SMART" id="SM00406">
    <property type="entry name" value="IGv"/>
    <property type="match status" value="1"/>
</dbReference>
<dbReference type="InterPro" id="IPR050150">
    <property type="entry name" value="IgV_Light_Chain"/>
</dbReference>
<sequence length="164" mass="17527">MSWTLLLVLSALSACSKAQLVVTQSPSASVPPGGTATILIMMWTLGFILLMTYTSCSSSQPVLVQPPSVVTSPAQNVKIPCTLSSGGNFDIYRVLWIQQLLGKAPRLAYHFRIGSTQGTGPGVPNRFSVSADAGTRLWNLVITGVQVDDEADYYCATYFDGTFG</sequence>
<evidence type="ECO:0000256" key="1">
    <source>
        <dbReference type="SAM" id="Phobius"/>
    </source>
</evidence>
<dbReference type="InterPro" id="IPR013783">
    <property type="entry name" value="Ig-like_fold"/>
</dbReference>
<dbReference type="InterPro" id="IPR007110">
    <property type="entry name" value="Ig-like_dom"/>
</dbReference>
<gene>
    <name evidence="4" type="ORF">NDU88_006790</name>
</gene>
<keyword evidence="5" id="KW-1185">Reference proteome</keyword>
<feature type="chain" id="PRO_5043395241" description="Ig-like domain-containing protein" evidence="2">
    <location>
        <begin position="19"/>
        <end position="164"/>
    </location>
</feature>
<dbReference type="AlphaFoldDB" id="A0AAV7LTM0"/>
<evidence type="ECO:0000256" key="2">
    <source>
        <dbReference type="SAM" id="SignalP"/>
    </source>
</evidence>
<evidence type="ECO:0000313" key="5">
    <source>
        <dbReference type="Proteomes" id="UP001066276"/>
    </source>
</evidence>
<organism evidence="4 5">
    <name type="scientific">Pleurodeles waltl</name>
    <name type="common">Iberian ribbed newt</name>
    <dbReference type="NCBI Taxonomy" id="8319"/>
    <lineage>
        <taxon>Eukaryota</taxon>
        <taxon>Metazoa</taxon>
        <taxon>Chordata</taxon>
        <taxon>Craniata</taxon>
        <taxon>Vertebrata</taxon>
        <taxon>Euteleostomi</taxon>
        <taxon>Amphibia</taxon>
        <taxon>Batrachia</taxon>
        <taxon>Caudata</taxon>
        <taxon>Salamandroidea</taxon>
        <taxon>Salamandridae</taxon>
        <taxon>Pleurodelinae</taxon>
        <taxon>Pleurodeles</taxon>
    </lineage>
</organism>
<feature type="domain" description="Ig-like" evidence="3">
    <location>
        <begin position="61"/>
        <end position="164"/>
    </location>
</feature>
<dbReference type="SUPFAM" id="SSF48726">
    <property type="entry name" value="Immunoglobulin"/>
    <property type="match status" value="1"/>
</dbReference>
<feature type="transmembrane region" description="Helical" evidence="1">
    <location>
        <begin position="36"/>
        <end position="53"/>
    </location>
</feature>
<reference evidence="4" key="1">
    <citation type="journal article" date="2022" name="bioRxiv">
        <title>Sequencing and chromosome-scale assembly of the giantPleurodeles waltlgenome.</title>
        <authorList>
            <person name="Brown T."/>
            <person name="Elewa A."/>
            <person name="Iarovenko S."/>
            <person name="Subramanian E."/>
            <person name="Araus A.J."/>
            <person name="Petzold A."/>
            <person name="Susuki M."/>
            <person name="Suzuki K.-i.T."/>
            <person name="Hayashi T."/>
            <person name="Toyoda A."/>
            <person name="Oliveira C."/>
            <person name="Osipova E."/>
            <person name="Leigh N.D."/>
            <person name="Simon A."/>
            <person name="Yun M.H."/>
        </authorList>
    </citation>
    <scope>NUCLEOTIDE SEQUENCE</scope>
    <source>
        <strain evidence="4">20211129_DDA</strain>
        <tissue evidence="4">Liver</tissue>
    </source>
</reference>
<dbReference type="Gene3D" id="2.60.40.10">
    <property type="entry name" value="Immunoglobulins"/>
    <property type="match status" value="1"/>
</dbReference>
<evidence type="ECO:0000259" key="3">
    <source>
        <dbReference type="PROSITE" id="PS50835"/>
    </source>
</evidence>
<dbReference type="Pfam" id="PF07686">
    <property type="entry name" value="V-set"/>
    <property type="match status" value="1"/>
</dbReference>
<accession>A0AAV7LTM0</accession>
<keyword evidence="2" id="KW-0732">Signal</keyword>
<protein>
    <recommendedName>
        <fullName evidence="3">Ig-like domain-containing protein</fullName>
    </recommendedName>
</protein>
<evidence type="ECO:0000313" key="4">
    <source>
        <dbReference type="EMBL" id="KAJ1093694.1"/>
    </source>
</evidence>
<dbReference type="InterPro" id="IPR013106">
    <property type="entry name" value="Ig_V-set"/>
</dbReference>
<dbReference type="PROSITE" id="PS50835">
    <property type="entry name" value="IG_LIKE"/>
    <property type="match status" value="1"/>
</dbReference>
<proteinExistence type="predicted"/>
<keyword evidence="1" id="KW-1133">Transmembrane helix</keyword>
<comment type="caution">
    <text evidence="4">The sequence shown here is derived from an EMBL/GenBank/DDBJ whole genome shotgun (WGS) entry which is preliminary data.</text>
</comment>
<dbReference type="InterPro" id="IPR036179">
    <property type="entry name" value="Ig-like_dom_sf"/>
</dbReference>
<name>A0AAV7LTM0_PLEWA</name>